<reference evidence="1 2" key="1">
    <citation type="journal article" date="2019" name="Microorganisms">
        <title>Genome Insights into the Novel Species Microvirga brassicacearum, a Rapeseed Endophyte with Biotechnological Potential.</title>
        <authorList>
            <person name="Jimenez-Gomez A."/>
            <person name="Saati-Santamaria Z."/>
            <person name="Igual J.M."/>
            <person name="Rivas R."/>
            <person name="Mateos P.F."/>
            <person name="Garcia-Fraile P."/>
        </authorList>
    </citation>
    <scope>NUCLEOTIDE SEQUENCE [LARGE SCALE GENOMIC DNA]</scope>
    <source>
        <strain evidence="1 2">CDVBN77</strain>
    </source>
</reference>
<dbReference type="AlphaFoldDB" id="A0A5N3P7H6"/>
<dbReference type="Proteomes" id="UP000325684">
    <property type="component" value="Unassembled WGS sequence"/>
</dbReference>
<dbReference type="SUPFAM" id="SSF53335">
    <property type="entry name" value="S-adenosyl-L-methionine-dependent methyltransferases"/>
    <property type="match status" value="1"/>
</dbReference>
<evidence type="ECO:0000313" key="2">
    <source>
        <dbReference type="Proteomes" id="UP000325684"/>
    </source>
</evidence>
<proteinExistence type="predicted"/>
<organism evidence="1 2">
    <name type="scientific">Microvirga brassicacearum</name>
    <dbReference type="NCBI Taxonomy" id="2580413"/>
    <lineage>
        <taxon>Bacteria</taxon>
        <taxon>Pseudomonadati</taxon>
        <taxon>Pseudomonadota</taxon>
        <taxon>Alphaproteobacteria</taxon>
        <taxon>Hyphomicrobiales</taxon>
        <taxon>Methylobacteriaceae</taxon>
        <taxon>Microvirga</taxon>
    </lineage>
</organism>
<protein>
    <submittedName>
        <fullName evidence="1">Three-Cys-motif partner protein TcmP</fullName>
    </submittedName>
</protein>
<gene>
    <name evidence="1" type="primary">tcmP</name>
    <name evidence="1" type="ORF">FEZ63_17475</name>
</gene>
<comment type="caution">
    <text evidence="1">The sequence shown here is derived from an EMBL/GenBank/DDBJ whole genome shotgun (WGS) entry which is preliminary data.</text>
</comment>
<accession>A0A5N3P7H6</accession>
<dbReference type="EMBL" id="VCMV01000030">
    <property type="protein sequence ID" value="KAB0265673.1"/>
    <property type="molecule type" value="Genomic_DNA"/>
</dbReference>
<dbReference type="NCBIfam" id="TIGR04474">
    <property type="entry name" value="tcm_partner"/>
    <property type="match status" value="1"/>
</dbReference>
<evidence type="ECO:0000313" key="1">
    <source>
        <dbReference type="EMBL" id="KAB0265673.1"/>
    </source>
</evidence>
<dbReference type="OrthoDB" id="7838592at2"/>
<sequence length="294" mass="33022">MYPGSDHEFGGVSTDLKLSVVEGYLHGFTTALRKHFRELWYIDAFAGTGERTVRYAAQEANLLVPATEEKVERRRGSARIAIDVNPQFDRLIFMDESPKHSKALSALKGNHPTRKIDVLEGDANVAIRELIRGQSWSGTRAVMFLDPYGMSVNWDTLEAIQSTGAIDVWYLVSLSGLFRQAARNGRALDKSKRAALTRMLGTEEWEEAWYKRDAKLDLFGTLDDQQSRIADVEAMDEFVGKRLKSLFPKVLKPMRLKDSRGIPQFALYFAISNREPSAIALATKIAGHILNSGR</sequence>
<dbReference type="InterPro" id="IPR031009">
    <property type="entry name" value="Tcm_partner"/>
</dbReference>
<name>A0A5N3P7H6_9HYPH</name>
<keyword evidence="2" id="KW-1185">Reference proteome</keyword>
<dbReference type="InterPro" id="IPR029063">
    <property type="entry name" value="SAM-dependent_MTases_sf"/>
</dbReference>